<sequence>MRRHAPAKRYALASCALPGAGADVGHIASARCRGDLGGAEMGASLGDAARTAPEQPRSLVGVFRGDGARV</sequence>
<dbReference type="Proteomes" id="UP000054317">
    <property type="component" value="Unassembled WGS sequence"/>
</dbReference>
<evidence type="ECO:0000313" key="1">
    <source>
        <dbReference type="EMBL" id="EIW51312.1"/>
    </source>
</evidence>
<accession>R7S6W3</accession>
<organism evidence="1 2">
    <name type="scientific">Trametes versicolor (strain FP-101664)</name>
    <name type="common">White-rot fungus</name>
    <name type="synonym">Coriolus versicolor</name>
    <dbReference type="NCBI Taxonomy" id="717944"/>
    <lineage>
        <taxon>Eukaryota</taxon>
        <taxon>Fungi</taxon>
        <taxon>Dikarya</taxon>
        <taxon>Basidiomycota</taxon>
        <taxon>Agaricomycotina</taxon>
        <taxon>Agaricomycetes</taxon>
        <taxon>Polyporales</taxon>
        <taxon>Polyporaceae</taxon>
        <taxon>Trametes</taxon>
    </lineage>
</organism>
<dbReference type="GeneID" id="19417488"/>
<gene>
    <name evidence="1" type="ORF">TRAVEDRAFT_54670</name>
</gene>
<keyword evidence="2" id="KW-1185">Reference proteome</keyword>
<evidence type="ECO:0000313" key="2">
    <source>
        <dbReference type="Proteomes" id="UP000054317"/>
    </source>
</evidence>
<proteinExistence type="predicted"/>
<dbReference type="RefSeq" id="XP_008045804.1">
    <property type="nucleotide sequence ID" value="XM_008047613.1"/>
</dbReference>
<dbReference type="EMBL" id="JH711858">
    <property type="protein sequence ID" value="EIW51312.1"/>
    <property type="molecule type" value="Genomic_DNA"/>
</dbReference>
<protein>
    <submittedName>
        <fullName evidence="1">Uncharacterized protein</fullName>
    </submittedName>
</protein>
<name>R7S6W3_TRAVS</name>
<reference evidence="2" key="1">
    <citation type="journal article" date="2012" name="Science">
        <title>The Paleozoic origin of enzymatic lignin decomposition reconstructed from 31 fungal genomes.</title>
        <authorList>
            <person name="Floudas D."/>
            <person name="Binder M."/>
            <person name="Riley R."/>
            <person name="Barry K."/>
            <person name="Blanchette R.A."/>
            <person name="Henrissat B."/>
            <person name="Martinez A.T."/>
            <person name="Otillar R."/>
            <person name="Spatafora J.W."/>
            <person name="Yadav J.S."/>
            <person name="Aerts A."/>
            <person name="Benoit I."/>
            <person name="Boyd A."/>
            <person name="Carlson A."/>
            <person name="Copeland A."/>
            <person name="Coutinho P.M."/>
            <person name="de Vries R.P."/>
            <person name="Ferreira P."/>
            <person name="Findley K."/>
            <person name="Foster B."/>
            <person name="Gaskell J."/>
            <person name="Glotzer D."/>
            <person name="Gorecki P."/>
            <person name="Heitman J."/>
            <person name="Hesse C."/>
            <person name="Hori C."/>
            <person name="Igarashi K."/>
            <person name="Jurgens J.A."/>
            <person name="Kallen N."/>
            <person name="Kersten P."/>
            <person name="Kohler A."/>
            <person name="Kuees U."/>
            <person name="Kumar T.K.A."/>
            <person name="Kuo A."/>
            <person name="LaButti K."/>
            <person name="Larrondo L.F."/>
            <person name="Lindquist E."/>
            <person name="Ling A."/>
            <person name="Lombard V."/>
            <person name="Lucas S."/>
            <person name="Lundell T."/>
            <person name="Martin R."/>
            <person name="McLaughlin D.J."/>
            <person name="Morgenstern I."/>
            <person name="Morin E."/>
            <person name="Murat C."/>
            <person name="Nagy L.G."/>
            <person name="Nolan M."/>
            <person name="Ohm R.A."/>
            <person name="Patyshakuliyeva A."/>
            <person name="Rokas A."/>
            <person name="Ruiz-Duenas F.J."/>
            <person name="Sabat G."/>
            <person name="Salamov A."/>
            <person name="Samejima M."/>
            <person name="Schmutz J."/>
            <person name="Slot J.C."/>
            <person name="St John F."/>
            <person name="Stenlid J."/>
            <person name="Sun H."/>
            <person name="Sun S."/>
            <person name="Syed K."/>
            <person name="Tsang A."/>
            <person name="Wiebenga A."/>
            <person name="Young D."/>
            <person name="Pisabarro A."/>
            <person name="Eastwood D.C."/>
            <person name="Martin F."/>
            <person name="Cullen D."/>
            <person name="Grigoriev I.V."/>
            <person name="Hibbett D.S."/>
        </authorList>
    </citation>
    <scope>NUCLEOTIDE SEQUENCE [LARGE SCALE GENOMIC DNA]</scope>
    <source>
        <strain evidence="2">FP-101664</strain>
    </source>
</reference>
<dbReference type="KEGG" id="tvs:TRAVEDRAFT_54670"/>
<dbReference type="AlphaFoldDB" id="R7S6W3"/>